<dbReference type="SMART" id="SM00823">
    <property type="entry name" value="PKS_PP"/>
    <property type="match status" value="1"/>
</dbReference>
<dbReference type="InterPro" id="IPR020845">
    <property type="entry name" value="AMP-binding_CS"/>
</dbReference>
<dbReference type="PROSITE" id="PS50075">
    <property type="entry name" value="CARRIER"/>
    <property type="match status" value="1"/>
</dbReference>
<dbReference type="GO" id="GO:0005737">
    <property type="term" value="C:cytoplasm"/>
    <property type="evidence" value="ECO:0007669"/>
    <property type="project" value="TreeGrafter"/>
</dbReference>
<dbReference type="NCBIfam" id="TIGR01733">
    <property type="entry name" value="AA-adenyl-dom"/>
    <property type="match status" value="1"/>
</dbReference>
<dbReference type="Pfam" id="PF00550">
    <property type="entry name" value="PP-binding"/>
    <property type="match status" value="1"/>
</dbReference>
<dbReference type="PANTHER" id="PTHR45527">
    <property type="entry name" value="NONRIBOSOMAL PEPTIDE SYNTHETASE"/>
    <property type="match status" value="1"/>
</dbReference>
<dbReference type="EMBL" id="JACHIR010000003">
    <property type="protein sequence ID" value="MBB5897795.1"/>
    <property type="molecule type" value="Genomic_DNA"/>
</dbReference>
<dbReference type="InterPro" id="IPR010071">
    <property type="entry name" value="AA_adenyl_dom"/>
</dbReference>
<evidence type="ECO:0000256" key="4">
    <source>
        <dbReference type="ARBA" id="ARBA00022598"/>
    </source>
</evidence>
<evidence type="ECO:0000313" key="7">
    <source>
        <dbReference type="Proteomes" id="UP000585638"/>
    </source>
</evidence>
<dbReference type="InterPro" id="IPR023213">
    <property type="entry name" value="CAT-like_dom_sf"/>
</dbReference>
<accession>A0A7W9KSA0</accession>
<dbReference type="InterPro" id="IPR036736">
    <property type="entry name" value="ACP-like_sf"/>
</dbReference>
<dbReference type="CDD" id="cd05235">
    <property type="entry name" value="SDR_e1"/>
    <property type="match status" value="1"/>
</dbReference>
<dbReference type="Proteomes" id="UP000585638">
    <property type="component" value="Unassembled WGS sequence"/>
</dbReference>
<dbReference type="FunFam" id="3.40.50.980:FF:000001">
    <property type="entry name" value="Non-ribosomal peptide synthetase"/>
    <property type="match status" value="1"/>
</dbReference>
<keyword evidence="7" id="KW-1185">Reference proteome</keyword>
<dbReference type="Gene3D" id="3.30.559.30">
    <property type="entry name" value="Nonribosomal peptide synthetase, condensation domain"/>
    <property type="match status" value="1"/>
</dbReference>
<dbReference type="Gene3D" id="3.30.559.10">
    <property type="entry name" value="Chloramphenicol acetyltransferase-like domain"/>
    <property type="match status" value="1"/>
</dbReference>
<dbReference type="GO" id="GO:0043041">
    <property type="term" value="P:amino acid activation for nonribosomal peptide biosynthetic process"/>
    <property type="evidence" value="ECO:0007669"/>
    <property type="project" value="TreeGrafter"/>
</dbReference>
<dbReference type="Gene3D" id="3.40.50.720">
    <property type="entry name" value="NAD(P)-binding Rossmann-like Domain"/>
    <property type="match status" value="1"/>
</dbReference>
<reference evidence="6 7" key="1">
    <citation type="submission" date="2020-08" db="EMBL/GenBank/DDBJ databases">
        <title>Sequencing the genomes of 1000 actinobacteria strains.</title>
        <authorList>
            <person name="Klenk H.-P."/>
        </authorList>
    </citation>
    <scope>NUCLEOTIDE SEQUENCE [LARGE SCALE GENOMIC DNA]</scope>
    <source>
        <strain evidence="6 7">DSM 43851</strain>
    </source>
</reference>
<dbReference type="InterPro" id="IPR025110">
    <property type="entry name" value="AMP-bd_C"/>
</dbReference>
<dbReference type="Gene3D" id="3.40.50.980">
    <property type="match status" value="2"/>
</dbReference>
<dbReference type="GO" id="GO:0008610">
    <property type="term" value="P:lipid biosynthetic process"/>
    <property type="evidence" value="ECO:0007669"/>
    <property type="project" value="UniProtKB-ARBA"/>
</dbReference>
<comment type="cofactor">
    <cofactor evidence="1">
        <name>pantetheine 4'-phosphate</name>
        <dbReference type="ChEBI" id="CHEBI:47942"/>
    </cofactor>
</comment>
<dbReference type="SUPFAM" id="SSF52777">
    <property type="entry name" value="CoA-dependent acyltransferases"/>
    <property type="match status" value="2"/>
</dbReference>
<dbReference type="PROSITE" id="PS00455">
    <property type="entry name" value="AMP_BINDING"/>
    <property type="match status" value="1"/>
</dbReference>
<dbReference type="InterPro" id="IPR001242">
    <property type="entry name" value="Condensation_dom"/>
</dbReference>
<proteinExistence type="predicted"/>
<gene>
    <name evidence="6" type="ORF">BJ998_009054</name>
</gene>
<dbReference type="InterPro" id="IPR013120">
    <property type="entry name" value="FAR_NAD-bd"/>
</dbReference>
<evidence type="ECO:0000313" key="6">
    <source>
        <dbReference type="EMBL" id="MBB5897795.1"/>
    </source>
</evidence>
<dbReference type="SUPFAM" id="SSF56801">
    <property type="entry name" value="Acetyl-CoA synthetase-like"/>
    <property type="match status" value="1"/>
</dbReference>
<dbReference type="Gene3D" id="3.30.300.30">
    <property type="match status" value="1"/>
</dbReference>
<sequence>MNPVMEAAVLELARTVTGVADLTATDSLHRDGAADRVGQAVRTVFAADLTDEQIRAADTVADLAAAIEANRATPAQPTLRAGLAPRPAGGAPASSGQSGIWLADQYSDTSTAYNGPFYVRVPEVLDPAALREAVRRVAVRHEVLRTTLQLHEGVLTQVVSPEADFAYQVRSYRTNDELVAIATELARTRLDLATGPVMSVVCAAKDDGSETAVVCNIHHAASDAASAGVFLTDLFARYDEVVAGAPGDDGRDRPQYADFAYWQQLRAADPALLDHWQRKLGDELPALDLPLDRPRPANRTFAGDVLPFTVPAPLVRELEALGAAQGVSLFMIAHAAYAVLLSRYSGQDTVAVGTPVSLRDVAEAEDLIGYLVNMVVLRHQVDDAMTVRELLHAVRAETGEAMRHKWTPFEKVVERVRPRRGGGYSPLIQTMLVLTPPGSAHIERGGRRLRIERDLGHGAKYDVSLVLQPGDDGELCAVFEYDTDLFDADTVRGMGERLVHVLAEFTRRPEAPLGELRLLSPEEEREQLSREDRVAARSAPRPVSELFEERVTATPDAVAVEFDGVHTTYRDLNVRANQLAHALRSRGIGVGDRVGLCLPRSVNAIAALLGTVKAGAAYVPIDPSYPSERVTDMLSDAGVRLVVTDADTDLPLGVDRLVPTDLSVWPGNDLGRVKRPEDDIYVVYTSGSTGRPKGVVIHDETIANLVEVQDQVSPVGATGRTLQYMSLSFDVSVMEILGTLCAGGTLVLIAEEVRKDLHALAEFLRDNDIQRVYLPYVALQGLAAIAVDAGIRIPGLREVASVGEQLAVSPQIRAFFTAHPDARLLNMYGPSETHLATWQEVAGDPAEWPEAPGIGVGIPGLRLLVLDKRDAVVPPGVPGELCIGGPLLSPGYHDRESETAYRFRPDPFHPGETLYHTGDLVRQTREGLKYLGRIDDQIKIRGYRVEPAEVEAAIDALELVEAAAVIAVDIAPGDRRLVAFVVGGPADTGAVRRALAGVLPDHMVPAHIVPMEQLPLSPAGKVDRKALRAGFTLADTVETPSEPPATPMERSVARHWAELLGRDGIGRHDDFFAVGGHSIMATELVYRLRREHDADIPLRMLLDNPTIAGMAERLESGSTAVPTLDLPAQVTLPDGFAVHGTPVPDDEVTDVLLTGATGFLGAFLLRDLLTTTNWRVHCLVRADDADHGWRRILDTARGYGIEQALDPTRVVAVPGDLAAEDMGVADVDALADTVQVVFHAAAHINFVLPYASVQATNVAGTRRIVEFAARGRVKPLHHMSTIAVFSPAEPAGVLTEESTPCAPEALGIGYTQTKWVAERIVAAARDRGLPATVYRIGRISGDSVTGACQADDFLWRQVKTFIQLAAAPPGDTMTTDLLPVDFVARAVVALSREPAANGRTLHLFHPRGADFDTVYEGIRACGYPVRVVPTDQWWALLEESAAAPGGNALAATVPLFREGALELGDNTYRNEATEGLLRRLGLPFPAVNAAAVSRLVRFFESVGELAEAAVPVG</sequence>
<dbReference type="InterPro" id="IPR036291">
    <property type="entry name" value="NAD(P)-bd_dom_sf"/>
</dbReference>
<name>A0A7W9KSA0_9PSEU</name>
<dbReference type="GO" id="GO:0016874">
    <property type="term" value="F:ligase activity"/>
    <property type="evidence" value="ECO:0007669"/>
    <property type="project" value="UniProtKB-KW"/>
</dbReference>
<dbReference type="Gene3D" id="2.30.38.10">
    <property type="entry name" value="Luciferase, Domain 3"/>
    <property type="match status" value="1"/>
</dbReference>
<dbReference type="InterPro" id="IPR045851">
    <property type="entry name" value="AMP-bd_C_sf"/>
</dbReference>
<dbReference type="NCBIfam" id="TIGR01746">
    <property type="entry name" value="Thioester-redct"/>
    <property type="match status" value="1"/>
</dbReference>
<dbReference type="InterPro" id="IPR020806">
    <property type="entry name" value="PKS_PP-bd"/>
</dbReference>
<organism evidence="6 7">
    <name type="scientific">Kutzneria kofuensis</name>
    <dbReference type="NCBI Taxonomy" id="103725"/>
    <lineage>
        <taxon>Bacteria</taxon>
        <taxon>Bacillati</taxon>
        <taxon>Actinomycetota</taxon>
        <taxon>Actinomycetes</taxon>
        <taxon>Pseudonocardiales</taxon>
        <taxon>Pseudonocardiaceae</taxon>
        <taxon>Kutzneria</taxon>
    </lineage>
</organism>
<dbReference type="GO" id="GO:0044550">
    <property type="term" value="P:secondary metabolite biosynthetic process"/>
    <property type="evidence" value="ECO:0007669"/>
    <property type="project" value="TreeGrafter"/>
</dbReference>
<dbReference type="InterPro" id="IPR000873">
    <property type="entry name" value="AMP-dep_synth/lig_dom"/>
</dbReference>
<keyword evidence="4" id="KW-0436">Ligase</keyword>
<dbReference type="SUPFAM" id="SSF47336">
    <property type="entry name" value="ACP-like"/>
    <property type="match status" value="1"/>
</dbReference>
<protein>
    <submittedName>
        <fullName evidence="6">Amino acid adenylation domain-containing protein/thioester reductase-like protein</fullName>
    </submittedName>
</protein>
<dbReference type="Pfam" id="PF07993">
    <property type="entry name" value="NAD_binding_4"/>
    <property type="match status" value="1"/>
</dbReference>
<evidence type="ECO:0000259" key="5">
    <source>
        <dbReference type="PROSITE" id="PS50075"/>
    </source>
</evidence>
<dbReference type="Pfam" id="PF13193">
    <property type="entry name" value="AMP-binding_C"/>
    <property type="match status" value="1"/>
</dbReference>
<evidence type="ECO:0000256" key="2">
    <source>
        <dbReference type="ARBA" id="ARBA00022450"/>
    </source>
</evidence>
<dbReference type="SUPFAM" id="SSF51735">
    <property type="entry name" value="NAD(P)-binding Rossmann-fold domains"/>
    <property type="match status" value="1"/>
</dbReference>
<keyword evidence="2" id="KW-0596">Phosphopantetheine</keyword>
<dbReference type="InterPro" id="IPR010080">
    <property type="entry name" value="Thioester_reductase-like_dom"/>
</dbReference>
<dbReference type="FunFam" id="1.10.1200.10:FF:000016">
    <property type="entry name" value="Non-ribosomal peptide synthase"/>
    <property type="match status" value="1"/>
</dbReference>
<evidence type="ECO:0000256" key="1">
    <source>
        <dbReference type="ARBA" id="ARBA00001957"/>
    </source>
</evidence>
<dbReference type="GO" id="GO:0031177">
    <property type="term" value="F:phosphopantetheine binding"/>
    <property type="evidence" value="ECO:0007669"/>
    <property type="project" value="InterPro"/>
</dbReference>
<dbReference type="CDD" id="cd19531">
    <property type="entry name" value="LCL_NRPS-like"/>
    <property type="match status" value="1"/>
</dbReference>
<keyword evidence="3" id="KW-0597">Phosphoprotein</keyword>
<dbReference type="Pfam" id="PF00668">
    <property type="entry name" value="Condensation"/>
    <property type="match status" value="1"/>
</dbReference>
<dbReference type="InterPro" id="IPR009081">
    <property type="entry name" value="PP-bd_ACP"/>
</dbReference>
<dbReference type="GO" id="GO:0072330">
    <property type="term" value="P:monocarboxylic acid biosynthetic process"/>
    <property type="evidence" value="ECO:0007669"/>
    <property type="project" value="UniProtKB-ARBA"/>
</dbReference>
<dbReference type="RefSeq" id="WP_184870229.1">
    <property type="nucleotide sequence ID" value="NZ_JACHIR010000003.1"/>
</dbReference>
<dbReference type="Pfam" id="PF00501">
    <property type="entry name" value="AMP-binding"/>
    <property type="match status" value="1"/>
</dbReference>
<comment type="caution">
    <text evidence="6">The sequence shown here is derived from an EMBL/GenBank/DDBJ whole genome shotgun (WGS) entry which is preliminary data.</text>
</comment>
<evidence type="ECO:0000256" key="3">
    <source>
        <dbReference type="ARBA" id="ARBA00022553"/>
    </source>
</evidence>
<dbReference type="PANTHER" id="PTHR45527:SF1">
    <property type="entry name" value="FATTY ACID SYNTHASE"/>
    <property type="match status" value="1"/>
</dbReference>
<feature type="domain" description="Carrier" evidence="5">
    <location>
        <begin position="1043"/>
        <end position="1118"/>
    </location>
</feature>
<dbReference type="Gene3D" id="1.10.1200.10">
    <property type="entry name" value="ACP-like"/>
    <property type="match status" value="1"/>
</dbReference>